<keyword evidence="2" id="KW-1185">Reference proteome</keyword>
<dbReference type="Proteomes" id="UP001281761">
    <property type="component" value="Unassembled WGS sequence"/>
</dbReference>
<comment type="caution">
    <text evidence="1">The sequence shown here is derived from an EMBL/GenBank/DDBJ whole genome shotgun (WGS) entry which is preliminary data.</text>
</comment>
<reference evidence="1 2" key="1">
    <citation type="journal article" date="2022" name="bioRxiv">
        <title>Genomics of Preaxostyla Flagellates Illuminates Evolutionary Transitions and the Path Towards Mitochondrial Loss.</title>
        <authorList>
            <person name="Novak L.V.F."/>
            <person name="Treitli S.C."/>
            <person name="Pyrih J."/>
            <person name="Halakuc P."/>
            <person name="Pipaliya S.V."/>
            <person name="Vacek V."/>
            <person name="Brzon O."/>
            <person name="Soukal P."/>
            <person name="Eme L."/>
            <person name="Dacks J.B."/>
            <person name="Karnkowska A."/>
            <person name="Elias M."/>
            <person name="Hampl V."/>
        </authorList>
    </citation>
    <scope>NUCLEOTIDE SEQUENCE [LARGE SCALE GENOMIC DNA]</scope>
    <source>
        <strain evidence="1">NAU3</strain>
        <tissue evidence="1">Gut</tissue>
    </source>
</reference>
<organism evidence="1 2">
    <name type="scientific">Blattamonas nauphoetae</name>
    <dbReference type="NCBI Taxonomy" id="2049346"/>
    <lineage>
        <taxon>Eukaryota</taxon>
        <taxon>Metamonada</taxon>
        <taxon>Preaxostyla</taxon>
        <taxon>Oxymonadida</taxon>
        <taxon>Blattamonas</taxon>
    </lineage>
</organism>
<evidence type="ECO:0000313" key="1">
    <source>
        <dbReference type="EMBL" id="KAK2963948.1"/>
    </source>
</evidence>
<accession>A0ABQ9YJK9</accession>
<name>A0ABQ9YJK9_9EUKA</name>
<dbReference type="EMBL" id="JARBJD010000004">
    <property type="protein sequence ID" value="KAK2963948.1"/>
    <property type="molecule type" value="Genomic_DNA"/>
</dbReference>
<gene>
    <name evidence="1" type="ORF">BLNAU_1025</name>
</gene>
<evidence type="ECO:0000313" key="2">
    <source>
        <dbReference type="Proteomes" id="UP001281761"/>
    </source>
</evidence>
<proteinExistence type="predicted"/>
<sequence>MSTLDTQQSSFTVSSYPNCYLFLNWHYNPHESEDERAVVFRSLVATVKIHPALDASLEAKAVKFLKSAIPYRGESADAFLSKFASSSDNSSSDFIQSIVVLISSSKHAIATASMEFLSSLLHFNSTHFRLTFVKADLLPKLITTLNPLSLSFTKAVDIHTHLVKSLRQSVRISSPRGLAELEIEDLNEQRAVHETVLKQVVVPSEKYICHLCVNRFSIVDGGLSETFLELLARLFWICPYYQPTMKFVLHMPVVLTIPSCLAYIVDNCSIWSFLFDMNNAQREWNQTRGEQRQMWKILHRQLRMEGIEDVIDAKLRNSEDGMGETEHDQPLFNCYSASHHFQHVLSLRGSRQRDSFWSLEIDIPRSPHNIHSRHQPYRRCSHNSLNHRSVSAFEGLWVLGGSGEQKLLLNDLHSFVATTDWLEPSLATREQPAVLAKTIGISGEERDLLLVCASLSEMDQSILTIDRIFLASEYSSDQNFVFTTPFSFPASAFPRNPIGVAAYTVVVEDGIVRMGGRLDGDELRPFWTFWKVSELALNLSNSKCDVQRLSVQI</sequence>
<protein>
    <submittedName>
        <fullName evidence="1">Uncharacterized protein</fullName>
    </submittedName>
</protein>